<evidence type="ECO:0000256" key="12">
    <source>
        <dbReference type="ARBA" id="ARBA00023012"/>
    </source>
</evidence>
<dbReference type="InterPro" id="IPR036890">
    <property type="entry name" value="HATPase_C_sf"/>
</dbReference>
<dbReference type="Pfam" id="PF02518">
    <property type="entry name" value="HATPase_c"/>
    <property type="match status" value="1"/>
</dbReference>
<sequence>MDIKLKKYSHLLTTKIVVFIVIILCFTGIIKAFVDVEMVNDGDFGIVFEKDYFHSNEYVRESETIISQLTRLLTEYKSEEHILKGGSINEDEVRSEEETLYSDFQVNSKSFNPNLSEKENYDKFKTEYADKISQARDRLIKNDLKEFHSIVQNLEEIEDPLYYGSDGVSVFTNRTQIEKEQYRTYPSYLVFDGYKREIYPKEIEENEHFYQINERIEELEPESQVVYVAFTQEFLTSKMNEWKDHKEVITTSFYQFLAFFVGFILTFLYLVLVIGRKSFTDKEVKLNPIDKLYIDVNLVLLMCLMALWVGLVDSVNIENMDVLVFPITIPIAAVGFSLVLSLVRHIKNRTFFTHTLIYRLIYLMVTFVRNVYDSGNVGVKTVLLVIGYPLLVAATFFMFPVTLGIAAWFAYKRVKSFTAIQEGVARIKDGDIQHSIDVGGKGEFAKLASNINSITDGLQKAVSSELKSERLKTELITNVSHDIRTPLTSIITYVDLLKKENDPSKIEQYIEVLDQKSKRLKVLTDDLFDAAKASSGNIPVQFERIDIISLITQGLGEVNDKIEDLDLAFKFSHPKDKVYIQADGKLLWRSIENVLSNIFKYTLKGSRVYIDIEDAGNEVLLTFKNISAYELNISADELMERFKRGDESRSSNGSGLGLSIAKSLIEIQKGKFMIQVDGDLFKSMIYLPKYKNSND</sequence>
<feature type="transmembrane region" description="Helical" evidence="14">
    <location>
        <begin position="355"/>
        <end position="372"/>
    </location>
</feature>
<dbReference type="EC" id="2.7.13.3" evidence="3"/>
<evidence type="ECO:0000256" key="8">
    <source>
        <dbReference type="ARBA" id="ARBA00022741"/>
    </source>
</evidence>
<evidence type="ECO:0000256" key="13">
    <source>
        <dbReference type="ARBA" id="ARBA00023136"/>
    </source>
</evidence>
<dbReference type="InterPro" id="IPR050398">
    <property type="entry name" value="HssS/ArlS-like"/>
</dbReference>
<keyword evidence="10" id="KW-0067">ATP-binding</keyword>
<dbReference type="InterPro" id="IPR036097">
    <property type="entry name" value="HisK_dim/P_sf"/>
</dbReference>
<dbReference type="Gene3D" id="1.10.287.130">
    <property type="match status" value="1"/>
</dbReference>
<feature type="domain" description="HAMP" evidence="16">
    <location>
        <begin position="411"/>
        <end position="463"/>
    </location>
</feature>
<dbReference type="PANTHER" id="PTHR45528">
    <property type="entry name" value="SENSOR HISTIDINE KINASE CPXA"/>
    <property type="match status" value="1"/>
</dbReference>
<keyword evidence="8" id="KW-0547">Nucleotide-binding</keyword>
<organism evidence="17 18">
    <name type="scientific">Neobacillus driksii</name>
    <dbReference type="NCBI Taxonomy" id="3035913"/>
    <lineage>
        <taxon>Bacteria</taxon>
        <taxon>Bacillati</taxon>
        <taxon>Bacillota</taxon>
        <taxon>Bacilli</taxon>
        <taxon>Bacillales</taxon>
        <taxon>Bacillaceae</taxon>
        <taxon>Neobacillus</taxon>
    </lineage>
</organism>
<dbReference type="InterPro" id="IPR003594">
    <property type="entry name" value="HATPase_dom"/>
</dbReference>
<keyword evidence="5" id="KW-0597">Phosphoprotein</keyword>
<comment type="subcellular location">
    <subcellularLocation>
        <location evidence="2">Cell membrane</location>
        <topology evidence="2">Multi-pass membrane protein</topology>
    </subcellularLocation>
</comment>
<evidence type="ECO:0000313" key="18">
    <source>
        <dbReference type="Proteomes" id="UP001241748"/>
    </source>
</evidence>
<feature type="transmembrane region" description="Helical" evidence="14">
    <location>
        <begin position="253"/>
        <end position="272"/>
    </location>
</feature>
<feature type="domain" description="Histidine kinase" evidence="15">
    <location>
        <begin position="478"/>
        <end position="691"/>
    </location>
</feature>
<name>A0ABV4YZD4_9BACI</name>
<keyword evidence="6" id="KW-0808">Transferase</keyword>
<keyword evidence="9 17" id="KW-0418">Kinase</keyword>
<evidence type="ECO:0000256" key="1">
    <source>
        <dbReference type="ARBA" id="ARBA00000085"/>
    </source>
</evidence>
<evidence type="ECO:0000256" key="7">
    <source>
        <dbReference type="ARBA" id="ARBA00022692"/>
    </source>
</evidence>
<evidence type="ECO:0000256" key="5">
    <source>
        <dbReference type="ARBA" id="ARBA00022553"/>
    </source>
</evidence>
<dbReference type="InterPro" id="IPR005467">
    <property type="entry name" value="His_kinase_dom"/>
</dbReference>
<dbReference type="Gene3D" id="3.30.565.10">
    <property type="entry name" value="Histidine kinase-like ATPase, C-terminal domain"/>
    <property type="match status" value="1"/>
</dbReference>
<keyword evidence="13 14" id="KW-0472">Membrane</keyword>
<dbReference type="CDD" id="cd00082">
    <property type="entry name" value="HisKA"/>
    <property type="match status" value="1"/>
</dbReference>
<evidence type="ECO:0000256" key="2">
    <source>
        <dbReference type="ARBA" id="ARBA00004651"/>
    </source>
</evidence>
<accession>A0ABV4YZD4</accession>
<dbReference type="SUPFAM" id="SSF55874">
    <property type="entry name" value="ATPase domain of HSP90 chaperone/DNA topoisomerase II/histidine kinase"/>
    <property type="match status" value="1"/>
</dbReference>
<keyword evidence="4" id="KW-1003">Cell membrane</keyword>
<comment type="catalytic activity">
    <reaction evidence="1">
        <text>ATP + protein L-histidine = ADP + protein N-phospho-L-histidine.</text>
        <dbReference type="EC" id="2.7.13.3"/>
    </reaction>
</comment>
<dbReference type="RefSeq" id="WP_306077192.1">
    <property type="nucleotide sequence ID" value="NZ_JAROBZ020000002.1"/>
</dbReference>
<dbReference type="PROSITE" id="PS50109">
    <property type="entry name" value="HIS_KIN"/>
    <property type="match status" value="1"/>
</dbReference>
<keyword evidence="12" id="KW-0902">Two-component regulatory system</keyword>
<feature type="transmembrane region" description="Helical" evidence="14">
    <location>
        <begin position="12"/>
        <end position="34"/>
    </location>
</feature>
<feature type="transmembrane region" description="Helical" evidence="14">
    <location>
        <begin position="292"/>
        <end position="311"/>
    </location>
</feature>
<evidence type="ECO:0000256" key="6">
    <source>
        <dbReference type="ARBA" id="ARBA00022679"/>
    </source>
</evidence>
<evidence type="ECO:0000313" key="17">
    <source>
        <dbReference type="EMBL" id="MFB3170211.1"/>
    </source>
</evidence>
<evidence type="ECO:0000259" key="15">
    <source>
        <dbReference type="PROSITE" id="PS50109"/>
    </source>
</evidence>
<dbReference type="GO" id="GO:0016301">
    <property type="term" value="F:kinase activity"/>
    <property type="evidence" value="ECO:0007669"/>
    <property type="project" value="UniProtKB-KW"/>
</dbReference>
<dbReference type="Pfam" id="PF00512">
    <property type="entry name" value="HisKA"/>
    <property type="match status" value="1"/>
</dbReference>
<evidence type="ECO:0000256" key="9">
    <source>
        <dbReference type="ARBA" id="ARBA00022777"/>
    </source>
</evidence>
<evidence type="ECO:0000256" key="14">
    <source>
        <dbReference type="SAM" id="Phobius"/>
    </source>
</evidence>
<reference evidence="17 18" key="1">
    <citation type="submission" date="2024-05" db="EMBL/GenBank/DDBJ databases">
        <authorList>
            <person name="Venkateswaran K."/>
        </authorList>
    </citation>
    <scope>NUCLEOTIDE SEQUENCE [LARGE SCALE GENOMIC DNA]</scope>
    <source>
        <strain evidence="17 18">179-C4-2-HS</strain>
    </source>
</reference>
<evidence type="ECO:0000259" key="16">
    <source>
        <dbReference type="PROSITE" id="PS50885"/>
    </source>
</evidence>
<dbReference type="InterPro" id="IPR003661">
    <property type="entry name" value="HisK_dim/P_dom"/>
</dbReference>
<dbReference type="PANTHER" id="PTHR45528:SF1">
    <property type="entry name" value="SENSOR HISTIDINE KINASE CPXA"/>
    <property type="match status" value="1"/>
</dbReference>
<dbReference type="SMART" id="SM00388">
    <property type="entry name" value="HisKA"/>
    <property type="match status" value="1"/>
</dbReference>
<dbReference type="EMBL" id="JAROBZ020000002">
    <property type="protein sequence ID" value="MFB3170211.1"/>
    <property type="molecule type" value="Genomic_DNA"/>
</dbReference>
<evidence type="ECO:0000256" key="4">
    <source>
        <dbReference type="ARBA" id="ARBA00022475"/>
    </source>
</evidence>
<keyword evidence="11 14" id="KW-1133">Transmembrane helix</keyword>
<keyword evidence="18" id="KW-1185">Reference proteome</keyword>
<evidence type="ECO:0000256" key="3">
    <source>
        <dbReference type="ARBA" id="ARBA00012438"/>
    </source>
</evidence>
<gene>
    <name evidence="17" type="ORF">P5G62_024190</name>
</gene>
<dbReference type="SUPFAM" id="SSF47384">
    <property type="entry name" value="Homodimeric domain of signal transducing histidine kinase"/>
    <property type="match status" value="1"/>
</dbReference>
<evidence type="ECO:0000256" key="10">
    <source>
        <dbReference type="ARBA" id="ARBA00022840"/>
    </source>
</evidence>
<feature type="transmembrane region" description="Helical" evidence="14">
    <location>
        <begin position="323"/>
        <end position="343"/>
    </location>
</feature>
<dbReference type="Gene3D" id="6.10.340.10">
    <property type="match status" value="1"/>
</dbReference>
<keyword evidence="7 14" id="KW-0812">Transmembrane</keyword>
<evidence type="ECO:0000256" key="11">
    <source>
        <dbReference type="ARBA" id="ARBA00022989"/>
    </source>
</evidence>
<dbReference type="SMART" id="SM00387">
    <property type="entry name" value="HATPase_c"/>
    <property type="match status" value="1"/>
</dbReference>
<proteinExistence type="predicted"/>
<protein>
    <recommendedName>
        <fullName evidence="3">histidine kinase</fullName>
        <ecNumber evidence="3">2.7.13.3</ecNumber>
    </recommendedName>
</protein>
<dbReference type="InterPro" id="IPR003660">
    <property type="entry name" value="HAMP_dom"/>
</dbReference>
<comment type="caution">
    <text evidence="17">The sequence shown here is derived from an EMBL/GenBank/DDBJ whole genome shotgun (WGS) entry which is preliminary data.</text>
</comment>
<feature type="transmembrane region" description="Helical" evidence="14">
    <location>
        <begin position="384"/>
        <end position="411"/>
    </location>
</feature>
<dbReference type="PROSITE" id="PS50885">
    <property type="entry name" value="HAMP"/>
    <property type="match status" value="1"/>
</dbReference>
<dbReference type="Proteomes" id="UP001241748">
    <property type="component" value="Unassembled WGS sequence"/>
</dbReference>